<feature type="domain" description="Adenylosuccinate lyase C-terminal" evidence="3">
    <location>
        <begin position="363"/>
        <end position="442"/>
    </location>
</feature>
<dbReference type="Gene3D" id="1.20.200.10">
    <property type="entry name" value="Fumarase/aspartase (Central domain)"/>
    <property type="match status" value="1"/>
</dbReference>
<dbReference type="SUPFAM" id="SSF48557">
    <property type="entry name" value="L-aspartase-like"/>
    <property type="match status" value="1"/>
</dbReference>
<reference evidence="4" key="1">
    <citation type="submission" date="2020-02" db="EMBL/GenBank/DDBJ databases">
        <authorList>
            <person name="Meier V. D."/>
        </authorList>
    </citation>
    <scope>NUCLEOTIDE SEQUENCE</scope>
    <source>
        <strain evidence="4">AVDCRST_MAG03</strain>
    </source>
</reference>
<dbReference type="PANTHER" id="PTHR43172:SF2">
    <property type="entry name" value="ADENYLOSUCCINATE LYASE C-TERMINAL DOMAIN-CONTAINING PROTEIN"/>
    <property type="match status" value="1"/>
</dbReference>
<keyword evidence="1" id="KW-0456">Lyase</keyword>
<name>A0A6J4PUW4_9ACTN</name>
<dbReference type="CDD" id="cd01597">
    <property type="entry name" value="pCLME"/>
    <property type="match status" value="1"/>
</dbReference>
<organism evidence="4">
    <name type="scientific">uncultured Rubrobacteraceae bacterium</name>
    <dbReference type="NCBI Taxonomy" id="349277"/>
    <lineage>
        <taxon>Bacteria</taxon>
        <taxon>Bacillati</taxon>
        <taxon>Actinomycetota</taxon>
        <taxon>Rubrobacteria</taxon>
        <taxon>Rubrobacterales</taxon>
        <taxon>Rubrobacteraceae</taxon>
        <taxon>environmental samples</taxon>
    </lineage>
</organism>
<dbReference type="EC" id="5.5.1.2" evidence="4"/>
<dbReference type="InterPro" id="IPR000362">
    <property type="entry name" value="Fumarate_lyase_fam"/>
</dbReference>
<dbReference type="InterPro" id="IPR019468">
    <property type="entry name" value="AdenyloSucc_lyase_C"/>
</dbReference>
<dbReference type="GO" id="GO:0047472">
    <property type="term" value="F:3-carboxy-cis,cis-muconate cycloisomerase activity"/>
    <property type="evidence" value="ECO:0007669"/>
    <property type="project" value="UniProtKB-EC"/>
</dbReference>
<proteinExistence type="inferred from homology"/>
<dbReference type="GO" id="GO:0019619">
    <property type="term" value="P:3,4-dihydroxybenzoate catabolic process"/>
    <property type="evidence" value="ECO:0007669"/>
    <property type="project" value="InterPro"/>
</dbReference>
<dbReference type="EMBL" id="CADCUT010000152">
    <property type="protein sequence ID" value="CAA9420261.1"/>
    <property type="molecule type" value="Genomic_DNA"/>
</dbReference>
<dbReference type="InterPro" id="IPR022761">
    <property type="entry name" value="Fumarate_lyase_N"/>
</dbReference>
<dbReference type="PANTHER" id="PTHR43172">
    <property type="entry name" value="ADENYLOSUCCINATE LYASE"/>
    <property type="match status" value="1"/>
</dbReference>
<gene>
    <name evidence="4" type="ORF">AVDCRST_MAG03-2503</name>
</gene>
<keyword evidence="4" id="KW-0413">Isomerase</keyword>
<dbReference type="GO" id="GO:0016829">
    <property type="term" value="F:lyase activity"/>
    <property type="evidence" value="ECO:0007669"/>
    <property type="project" value="UniProtKB-KW"/>
</dbReference>
<dbReference type="AlphaFoldDB" id="A0A6J4PUW4"/>
<dbReference type="InterPro" id="IPR012789">
    <property type="entry name" value="Protocat_PcaB-like"/>
</dbReference>
<evidence type="ECO:0000256" key="1">
    <source>
        <dbReference type="ARBA" id="ARBA00023239"/>
    </source>
</evidence>
<dbReference type="Pfam" id="PF00206">
    <property type="entry name" value="Lyase_1"/>
    <property type="match status" value="1"/>
</dbReference>
<sequence>MGGDLFGPIFVPDPFREAVSGEAWLQAMLDAEAALAVAEARVGLIPAEAAQAIARSCDAGRFDPGEIGQAGRAAGNPVPALVRALTGEVSKTSREAARHVHRGATSQDITDTAAMLLTRRTLDLILVEVDGIASACVRLAEEHRGTLMAGRTLLQQALPTTFGLKAAGWLVSVLEARQKLREVRSSGLAAQLGGASGTLASLGSSGLPVLREFALELGLPEPVVPWHTDRSRVSNVGGALSLLAGVLAKISGDVILMAQTEVGEAAEPAGGDRGGSSTLPHKRNPILCVTAAANARRVRDLAGTLYAAMAQEHERAAGAWHSEWEVLSEALALSGGAAASVREATDGLKVQPERMRENLGATKGMLLAENVTTAASEKLGRLEAHDLVEAACRRALANGKHLREELVQDERIREALTEAEIEAALDPAGYLGSAGALVDRALELYRGEEPF</sequence>
<dbReference type="Pfam" id="PF10397">
    <property type="entry name" value="ADSL_C"/>
    <property type="match status" value="1"/>
</dbReference>
<dbReference type="InterPro" id="IPR008948">
    <property type="entry name" value="L-Aspartase-like"/>
</dbReference>
<accession>A0A6J4PUW4</accession>
<dbReference type="NCBIfam" id="TIGR02426">
    <property type="entry name" value="protocat_pcaB"/>
    <property type="match status" value="1"/>
</dbReference>
<protein>
    <submittedName>
        <fullName evidence="4">3-carboxy-cis,cis-muconate cycloisomerase</fullName>
        <ecNumber evidence="4">5.5.1.2</ecNumber>
    </submittedName>
</protein>
<dbReference type="Gene3D" id="1.10.40.30">
    <property type="entry name" value="Fumarase/aspartase (C-terminal domain)"/>
    <property type="match status" value="1"/>
</dbReference>
<dbReference type="SMART" id="SM00998">
    <property type="entry name" value="ADSL_C"/>
    <property type="match status" value="1"/>
</dbReference>
<comment type="similarity">
    <text evidence="2">Belongs to the class-II fumarase/aspartase family.</text>
</comment>
<evidence type="ECO:0000313" key="4">
    <source>
        <dbReference type="EMBL" id="CAA9420261.1"/>
    </source>
</evidence>
<dbReference type="PRINTS" id="PR00149">
    <property type="entry name" value="FUMRATELYASE"/>
</dbReference>
<evidence type="ECO:0000256" key="2">
    <source>
        <dbReference type="ARBA" id="ARBA00034772"/>
    </source>
</evidence>
<evidence type="ECO:0000259" key="3">
    <source>
        <dbReference type="SMART" id="SM00998"/>
    </source>
</evidence>